<dbReference type="PROSITE" id="PS51662">
    <property type="entry name" value="BP_PHYTASE"/>
    <property type="match status" value="1"/>
</dbReference>
<feature type="signal peptide" evidence="1">
    <location>
        <begin position="1"/>
        <end position="29"/>
    </location>
</feature>
<keyword evidence="1" id="KW-0732">Signal</keyword>
<dbReference type="InterPro" id="IPR003431">
    <property type="entry name" value="B-propeller_Phytase"/>
</dbReference>
<evidence type="ECO:0000313" key="4">
    <source>
        <dbReference type="Proteomes" id="UP001220610"/>
    </source>
</evidence>
<name>A0AAJ5WPW5_9BACT</name>
<dbReference type="SUPFAM" id="SSF50956">
    <property type="entry name" value="Thermostable phytase (3-phytase)"/>
    <property type="match status" value="1"/>
</dbReference>
<gene>
    <name evidence="3" type="ORF">P0Y53_19105</name>
</gene>
<proteinExistence type="predicted"/>
<evidence type="ECO:0000313" key="3">
    <source>
        <dbReference type="EMBL" id="WEK34600.1"/>
    </source>
</evidence>
<evidence type="ECO:0000259" key="2">
    <source>
        <dbReference type="PROSITE" id="PS51662"/>
    </source>
</evidence>
<dbReference type="Pfam" id="PF02333">
    <property type="entry name" value="Phytase"/>
    <property type="match status" value="1"/>
</dbReference>
<evidence type="ECO:0000256" key="1">
    <source>
        <dbReference type="SAM" id="SignalP"/>
    </source>
</evidence>
<dbReference type="EMBL" id="CP119311">
    <property type="protein sequence ID" value="WEK34600.1"/>
    <property type="molecule type" value="Genomic_DNA"/>
</dbReference>
<dbReference type="Proteomes" id="UP001220610">
    <property type="component" value="Chromosome"/>
</dbReference>
<organism evidence="3 4">
    <name type="scientific">Candidatus Pseudobacter hemicellulosilyticus</name>
    <dbReference type="NCBI Taxonomy" id="3121375"/>
    <lineage>
        <taxon>Bacteria</taxon>
        <taxon>Pseudomonadati</taxon>
        <taxon>Bacteroidota</taxon>
        <taxon>Chitinophagia</taxon>
        <taxon>Chitinophagales</taxon>
        <taxon>Chitinophagaceae</taxon>
        <taxon>Pseudobacter</taxon>
    </lineage>
</organism>
<dbReference type="AlphaFoldDB" id="A0AAJ5WPW5"/>
<dbReference type="GO" id="GO:0016158">
    <property type="term" value="F:inositol hexakisphosphate 3-phosphatase activity"/>
    <property type="evidence" value="ECO:0007669"/>
    <property type="project" value="InterPro"/>
</dbReference>
<feature type="domain" description="BPP" evidence="2">
    <location>
        <begin position="30"/>
        <end position="370"/>
    </location>
</feature>
<dbReference type="PROSITE" id="PS51257">
    <property type="entry name" value="PROKAR_LIPOPROTEIN"/>
    <property type="match status" value="1"/>
</dbReference>
<reference evidence="3" key="1">
    <citation type="submission" date="2023-03" db="EMBL/GenBank/DDBJ databases">
        <title>Andean soil-derived lignocellulolytic bacterial consortium as a source of novel taxa and putative plastic-active enzymes.</title>
        <authorList>
            <person name="Diaz-Garcia L."/>
            <person name="Chuvochina M."/>
            <person name="Feuerriegel G."/>
            <person name="Bunk B."/>
            <person name="Sproer C."/>
            <person name="Streit W.R."/>
            <person name="Rodriguez L.M."/>
            <person name="Overmann J."/>
            <person name="Jimenez D.J."/>
        </authorList>
    </citation>
    <scope>NUCLEOTIDE SEQUENCE</scope>
    <source>
        <strain evidence="3">MAG 7</strain>
    </source>
</reference>
<sequence length="373" mass="40793">MKRINRNIGIATMTFCFSAWLLSCGNAPAAGNAADNTAAVPAPPDTLPVKPLYITDTVPNDTDDPAVWINPQDPAQSLVIGTDKDENGGLYVFNLQGKMDTARSVRGLKRPNNVDIEYGLILGGKPVDIAVTTERITHKLRIYSLPDMKPVDGGGIPVFVGQTLPEYRDLMGIALYKNRAGAVYAIVGRKTGPTDSTYLWQYLLTDNGKGQVKATLVRKFGAYSGQHEIEAIVVDDQLGYIYYSDEGVGVRKYYADPEKGNQQLALFATTGVKEDHEGLSIYQTSDSTGFILLSDQQADQFHIFPREGSGGNPHHHPLLKITRVMAHESDGNESVSVPLGPDFPKGIFIAMSDDRTFHFYQAEKILGDSLLKK</sequence>
<protein>
    <submittedName>
        <fullName evidence="3">Phytase</fullName>
    </submittedName>
</protein>
<dbReference type="InterPro" id="IPR011042">
    <property type="entry name" value="6-blade_b-propeller_TolB-like"/>
</dbReference>
<feature type="chain" id="PRO_5042514492" evidence="1">
    <location>
        <begin position="30"/>
        <end position="373"/>
    </location>
</feature>
<dbReference type="Gene3D" id="2.120.10.30">
    <property type="entry name" value="TolB, C-terminal domain"/>
    <property type="match status" value="1"/>
</dbReference>
<accession>A0AAJ5WPW5</accession>